<reference evidence="2 3" key="1">
    <citation type="submission" date="2014-06" db="EMBL/GenBank/DDBJ databases">
        <authorList>
            <consortium name="DOE Joint Genome Institute"/>
            <person name="Kuo A."/>
            <person name="Kohler A."/>
            <person name="Nagy L.G."/>
            <person name="Floudas D."/>
            <person name="Copeland A."/>
            <person name="Barry K.W."/>
            <person name="Cichocki N."/>
            <person name="Veneault-Fourrey C."/>
            <person name="LaButti K."/>
            <person name="Lindquist E.A."/>
            <person name="Lipzen A."/>
            <person name="Lundell T."/>
            <person name="Morin E."/>
            <person name="Murat C."/>
            <person name="Sun H."/>
            <person name="Tunlid A."/>
            <person name="Henrissat B."/>
            <person name="Grigoriev I.V."/>
            <person name="Hibbett D.S."/>
            <person name="Martin F."/>
            <person name="Nordberg H.P."/>
            <person name="Cantor M.N."/>
            <person name="Hua S.X."/>
        </authorList>
    </citation>
    <scope>NUCLEOTIDE SEQUENCE [LARGE SCALE GENOMIC DNA]</scope>
    <source>
        <strain evidence="2 3">ATCC 200175</strain>
    </source>
</reference>
<evidence type="ECO:0000313" key="3">
    <source>
        <dbReference type="Proteomes" id="UP000053647"/>
    </source>
</evidence>
<keyword evidence="3" id="KW-1185">Reference proteome</keyword>
<gene>
    <name evidence="2" type="ORF">PAXINDRAFT_19590</name>
</gene>
<proteinExistence type="predicted"/>
<dbReference type="EMBL" id="KN819978">
    <property type="protein sequence ID" value="KIJ07212.1"/>
    <property type="molecule type" value="Genomic_DNA"/>
</dbReference>
<dbReference type="AlphaFoldDB" id="A0A0C9TGV7"/>
<reference evidence="3" key="2">
    <citation type="submission" date="2015-01" db="EMBL/GenBank/DDBJ databases">
        <title>Evolutionary Origins and Diversification of the Mycorrhizal Mutualists.</title>
        <authorList>
            <consortium name="DOE Joint Genome Institute"/>
            <consortium name="Mycorrhizal Genomics Consortium"/>
            <person name="Kohler A."/>
            <person name="Kuo A."/>
            <person name="Nagy L.G."/>
            <person name="Floudas D."/>
            <person name="Copeland A."/>
            <person name="Barry K.W."/>
            <person name="Cichocki N."/>
            <person name="Veneault-Fourrey C."/>
            <person name="LaButti K."/>
            <person name="Lindquist E.A."/>
            <person name="Lipzen A."/>
            <person name="Lundell T."/>
            <person name="Morin E."/>
            <person name="Murat C."/>
            <person name="Riley R."/>
            <person name="Ohm R."/>
            <person name="Sun H."/>
            <person name="Tunlid A."/>
            <person name="Henrissat B."/>
            <person name="Grigoriev I.V."/>
            <person name="Hibbett D.S."/>
            <person name="Martin F."/>
        </authorList>
    </citation>
    <scope>NUCLEOTIDE SEQUENCE [LARGE SCALE GENOMIC DNA]</scope>
    <source>
        <strain evidence="3">ATCC 200175</strain>
    </source>
</reference>
<dbReference type="HOGENOM" id="CLU_140108_0_0_1"/>
<organism evidence="2 3">
    <name type="scientific">Paxillus involutus ATCC 200175</name>
    <dbReference type="NCBI Taxonomy" id="664439"/>
    <lineage>
        <taxon>Eukaryota</taxon>
        <taxon>Fungi</taxon>
        <taxon>Dikarya</taxon>
        <taxon>Basidiomycota</taxon>
        <taxon>Agaricomycotina</taxon>
        <taxon>Agaricomycetes</taxon>
        <taxon>Agaricomycetidae</taxon>
        <taxon>Boletales</taxon>
        <taxon>Paxilineae</taxon>
        <taxon>Paxillaceae</taxon>
        <taxon>Paxillus</taxon>
    </lineage>
</organism>
<protein>
    <submittedName>
        <fullName evidence="2">Uncharacterized protein</fullName>
    </submittedName>
</protein>
<feature type="region of interest" description="Disordered" evidence="1">
    <location>
        <begin position="1"/>
        <end position="23"/>
    </location>
</feature>
<evidence type="ECO:0000313" key="2">
    <source>
        <dbReference type="EMBL" id="KIJ07212.1"/>
    </source>
</evidence>
<accession>A0A0C9TGV7</accession>
<evidence type="ECO:0000256" key="1">
    <source>
        <dbReference type="SAM" id="MobiDB-lite"/>
    </source>
</evidence>
<feature type="region of interest" description="Disordered" evidence="1">
    <location>
        <begin position="75"/>
        <end position="101"/>
    </location>
</feature>
<dbReference type="Proteomes" id="UP000053647">
    <property type="component" value="Unassembled WGS sequence"/>
</dbReference>
<name>A0A0C9TGV7_PAXIN</name>
<sequence>MNIAGPSRASPGRLALRRPSESTHEEVGLLQGLSLDELEDDQIFYDALSDHDIAMNVLLEQAQGLTVFDSALAQRPAAEESTAVNPAAHDVNAAPQPNPNQ</sequence>